<dbReference type="HOGENOM" id="CLU_045348_1_0_2"/>
<evidence type="ECO:0000313" key="8">
    <source>
        <dbReference type="EMBL" id="AKG38498.1"/>
    </source>
</evidence>
<evidence type="ECO:0000256" key="7">
    <source>
        <dbReference type="SAM" id="Phobius"/>
    </source>
</evidence>
<dbReference type="InterPro" id="IPR052049">
    <property type="entry name" value="Electron_transfer_protein"/>
</dbReference>
<evidence type="ECO:0000256" key="6">
    <source>
        <dbReference type="ARBA" id="ARBA00023136"/>
    </source>
</evidence>
<dbReference type="AlphaFoldDB" id="A0A0F7FH81"/>
<dbReference type="PANTHER" id="PTHR34856">
    <property type="entry name" value="PROTEIN NRFD"/>
    <property type="match status" value="1"/>
</dbReference>
<dbReference type="GO" id="GO:0005886">
    <property type="term" value="C:plasma membrane"/>
    <property type="evidence" value="ECO:0007669"/>
    <property type="project" value="UniProtKB-SubCell"/>
</dbReference>
<dbReference type="Proteomes" id="UP000067434">
    <property type="component" value="Chromosome"/>
</dbReference>
<proteinExistence type="inferred from homology"/>
<feature type="transmembrane region" description="Helical" evidence="7">
    <location>
        <begin position="126"/>
        <end position="146"/>
    </location>
</feature>
<comment type="similarity">
    <text evidence="2">Belongs to the NrfD family.</text>
</comment>
<keyword evidence="4 7" id="KW-0812">Transmembrane</keyword>
<dbReference type="KEGG" id="thf:MA03_03285"/>
<dbReference type="EMBL" id="CP009961">
    <property type="protein sequence ID" value="AKG38498.1"/>
    <property type="molecule type" value="Genomic_DNA"/>
</dbReference>
<dbReference type="PANTHER" id="PTHR34856:SF2">
    <property type="entry name" value="PROTEIN NRFD"/>
    <property type="match status" value="1"/>
</dbReference>
<dbReference type="RefSeq" id="WP_052883909.1">
    <property type="nucleotide sequence ID" value="NZ_CP009961.1"/>
</dbReference>
<keyword evidence="5 7" id="KW-1133">Transmembrane helix</keyword>
<dbReference type="OrthoDB" id="33426at2157"/>
<dbReference type="GeneID" id="25401222"/>
<keyword evidence="9" id="KW-1185">Reference proteome</keyword>
<comment type="subcellular location">
    <subcellularLocation>
        <location evidence="1">Cell membrane</location>
        <topology evidence="1">Multi-pass membrane protein</topology>
    </subcellularLocation>
</comment>
<accession>A0A0F7FH81</accession>
<dbReference type="Gene3D" id="1.20.1630.10">
    <property type="entry name" value="Formate dehydrogenase/DMSO reductase domain"/>
    <property type="match status" value="1"/>
</dbReference>
<protein>
    <submittedName>
        <fullName evidence="8">Molybdopterin oxidoreductase</fullName>
    </submittedName>
</protein>
<feature type="transmembrane region" description="Helical" evidence="7">
    <location>
        <begin position="12"/>
        <end position="32"/>
    </location>
</feature>
<dbReference type="PATRIC" id="fig|1550241.5.peg.694"/>
<keyword evidence="3" id="KW-1003">Cell membrane</keyword>
<dbReference type="STRING" id="1550241.MA03_03285"/>
<feature type="transmembrane region" description="Helical" evidence="7">
    <location>
        <begin position="262"/>
        <end position="286"/>
    </location>
</feature>
<name>A0A0F7FH81_9CREN</name>
<evidence type="ECO:0000313" key="9">
    <source>
        <dbReference type="Proteomes" id="UP000067434"/>
    </source>
</evidence>
<feature type="transmembrane region" description="Helical" evidence="7">
    <location>
        <begin position="233"/>
        <end position="255"/>
    </location>
</feature>
<feature type="transmembrane region" description="Helical" evidence="7">
    <location>
        <begin position="44"/>
        <end position="61"/>
    </location>
</feature>
<evidence type="ECO:0000256" key="4">
    <source>
        <dbReference type="ARBA" id="ARBA00022692"/>
    </source>
</evidence>
<evidence type="ECO:0000256" key="1">
    <source>
        <dbReference type="ARBA" id="ARBA00004651"/>
    </source>
</evidence>
<evidence type="ECO:0000256" key="5">
    <source>
        <dbReference type="ARBA" id="ARBA00022989"/>
    </source>
</evidence>
<dbReference type="Pfam" id="PF03916">
    <property type="entry name" value="NrfD"/>
    <property type="match status" value="1"/>
</dbReference>
<gene>
    <name evidence="8" type="ORF">MA03_03285</name>
</gene>
<evidence type="ECO:0000256" key="3">
    <source>
        <dbReference type="ARBA" id="ARBA00022475"/>
    </source>
</evidence>
<organism evidence="8 9">
    <name type="scientific">Infirmifilum uzonense</name>
    <dbReference type="NCBI Taxonomy" id="1550241"/>
    <lineage>
        <taxon>Archaea</taxon>
        <taxon>Thermoproteota</taxon>
        <taxon>Thermoprotei</taxon>
        <taxon>Thermofilales</taxon>
        <taxon>Thermofilaceae</taxon>
        <taxon>Infirmifilum</taxon>
    </lineage>
</organism>
<feature type="transmembrane region" description="Helical" evidence="7">
    <location>
        <begin position="90"/>
        <end position="114"/>
    </location>
</feature>
<sequence length="292" mass="31474">MTFQEIWSPWLIGPFLWLAGIAGMGSVAYALMKFSKVEEKLRELSFVIFASVVLGLFFVVADLSRPLNVPFAIISSLSQGVFIAKLAQSWMTIGITLLSLLLLMTFALVLRHTVAEGFSRITDRPWYLTLLAIIGFLVTIYSGFLISSASGVPFWNTGLIPLLWIISASICAIAVLKIMTRGEEIAHLLTRAGLSLDVAELVAVFALVATPLYAGPEAARESAQALVSGELAIYFWLGVVIVGIIVPLALGLQLLRREDRRLGLAAALCALLGALILRALVVQAGVFSTIGL</sequence>
<keyword evidence="6 7" id="KW-0472">Membrane</keyword>
<feature type="transmembrane region" description="Helical" evidence="7">
    <location>
        <begin position="158"/>
        <end position="176"/>
    </location>
</feature>
<feature type="transmembrane region" description="Helical" evidence="7">
    <location>
        <begin position="188"/>
        <end position="213"/>
    </location>
</feature>
<reference evidence="8 9" key="1">
    <citation type="journal article" date="2015" name="Stand. Genomic Sci.">
        <title>Complete genome sequence of and proposal of Thermofilum uzonense sp. nov. a novel hyperthermophilic crenarchaeon and emended description of the genus Thermofilum.</title>
        <authorList>
            <person name="Toshchakov S.V."/>
            <person name="Korzhenkov A.A."/>
            <person name="Samarov N.I."/>
            <person name="Mazunin I.O."/>
            <person name="Mozhey O.I."/>
            <person name="Shmyr I.S."/>
            <person name="Derbikova K.S."/>
            <person name="Taranov E.A."/>
            <person name="Dominova I.N."/>
            <person name="Bonch-Osmolovskaya E.A."/>
            <person name="Patrushev M.V."/>
            <person name="Podosokorskaya O.A."/>
            <person name="Kublanov I.V."/>
        </authorList>
    </citation>
    <scope>NUCLEOTIDE SEQUENCE [LARGE SCALE GENOMIC DNA]</scope>
    <source>
        <strain evidence="8 9">1807-2</strain>
    </source>
</reference>
<dbReference type="InterPro" id="IPR005614">
    <property type="entry name" value="NrfD-like"/>
</dbReference>
<evidence type="ECO:0000256" key="2">
    <source>
        <dbReference type="ARBA" id="ARBA00008929"/>
    </source>
</evidence>